<evidence type="ECO:0000256" key="2">
    <source>
        <dbReference type="ARBA" id="ARBA00023002"/>
    </source>
</evidence>
<dbReference type="Gene3D" id="3.40.309.10">
    <property type="entry name" value="Aldehyde Dehydrogenase, Chain A, domain 2"/>
    <property type="match status" value="1"/>
</dbReference>
<organism evidence="6 7">
    <name type="scientific">Agrococcus jejuensis</name>
    <dbReference type="NCBI Taxonomy" id="399736"/>
    <lineage>
        <taxon>Bacteria</taxon>
        <taxon>Bacillati</taxon>
        <taxon>Actinomycetota</taxon>
        <taxon>Actinomycetes</taxon>
        <taxon>Micrococcales</taxon>
        <taxon>Microbacteriaceae</taxon>
        <taxon>Agrococcus</taxon>
    </lineage>
</organism>
<feature type="active site" evidence="4">
    <location>
        <position position="254"/>
    </location>
</feature>
<dbReference type="InterPro" id="IPR016163">
    <property type="entry name" value="Ald_DH_C"/>
</dbReference>
<dbReference type="InterPro" id="IPR016161">
    <property type="entry name" value="Ald_DH/histidinol_DH"/>
</dbReference>
<feature type="domain" description="Aldehyde dehydrogenase" evidence="5">
    <location>
        <begin position="23"/>
        <end position="436"/>
    </location>
</feature>
<evidence type="ECO:0000256" key="4">
    <source>
        <dbReference type="PIRSR" id="PIRSR036492-1"/>
    </source>
</evidence>
<dbReference type="GO" id="GO:0005737">
    <property type="term" value="C:cytoplasm"/>
    <property type="evidence" value="ECO:0007669"/>
    <property type="project" value="TreeGrafter"/>
</dbReference>
<comment type="similarity">
    <text evidence="1 3">Belongs to the aldehyde dehydrogenase family.</text>
</comment>
<dbReference type="PANTHER" id="PTHR43570:SF16">
    <property type="entry name" value="ALDEHYDE DEHYDROGENASE TYPE III, ISOFORM Q"/>
    <property type="match status" value="1"/>
</dbReference>
<dbReference type="PROSITE" id="PS00070">
    <property type="entry name" value="ALDEHYDE_DEHYDR_CYS"/>
    <property type="match status" value="1"/>
</dbReference>
<dbReference type="CDD" id="cd07087">
    <property type="entry name" value="ALDH_F3-13-14_CALDH-like"/>
    <property type="match status" value="1"/>
</dbReference>
<dbReference type="Pfam" id="PF00171">
    <property type="entry name" value="Aldedh"/>
    <property type="match status" value="1"/>
</dbReference>
<protein>
    <recommendedName>
        <fullName evidence="3">Aldehyde dehydrogenase</fullName>
    </recommendedName>
</protein>
<dbReference type="EMBL" id="LT629695">
    <property type="protein sequence ID" value="SDH93372.1"/>
    <property type="molecule type" value="Genomic_DNA"/>
</dbReference>
<proteinExistence type="inferred from homology"/>
<evidence type="ECO:0000256" key="1">
    <source>
        <dbReference type="ARBA" id="ARBA00009986"/>
    </source>
</evidence>
<dbReference type="RefSeq" id="WP_092506174.1">
    <property type="nucleotide sequence ID" value="NZ_LT629695.1"/>
</dbReference>
<dbReference type="Gene3D" id="3.40.605.10">
    <property type="entry name" value="Aldehyde Dehydrogenase, Chain A, domain 1"/>
    <property type="match status" value="1"/>
</dbReference>
<reference evidence="7" key="1">
    <citation type="submission" date="2016-10" db="EMBL/GenBank/DDBJ databases">
        <authorList>
            <person name="Varghese N."/>
            <person name="Submissions S."/>
        </authorList>
    </citation>
    <scope>NUCLEOTIDE SEQUENCE [LARGE SCALE GENOMIC DNA]</scope>
    <source>
        <strain evidence="7">DSM 22002</strain>
    </source>
</reference>
<dbReference type="PIRSF" id="PIRSF036492">
    <property type="entry name" value="ALDH"/>
    <property type="match status" value="1"/>
</dbReference>
<name>A0A1G8GG52_9MICO</name>
<dbReference type="STRING" id="399736.SAMN04489720_2917"/>
<dbReference type="SUPFAM" id="SSF53720">
    <property type="entry name" value="ALDH-like"/>
    <property type="match status" value="1"/>
</dbReference>
<dbReference type="InterPro" id="IPR016160">
    <property type="entry name" value="Ald_DH_CS_CYS"/>
</dbReference>
<dbReference type="AlphaFoldDB" id="A0A1G8GG52"/>
<feature type="active site" evidence="4">
    <location>
        <position position="220"/>
    </location>
</feature>
<dbReference type="PANTHER" id="PTHR43570">
    <property type="entry name" value="ALDEHYDE DEHYDROGENASE"/>
    <property type="match status" value="1"/>
</dbReference>
<dbReference type="GO" id="GO:0004029">
    <property type="term" value="F:aldehyde dehydrogenase (NAD+) activity"/>
    <property type="evidence" value="ECO:0007669"/>
    <property type="project" value="TreeGrafter"/>
</dbReference>
<evidence type="ECO:0000256" key="3">
    <source>
        <dbReference type="PIRNR" id="PIRNR036492"/>
    </source>
</evidence>
<dbReference type="Proteomes" id="UP000198822">
    <property type="component" value="Chromosome I"/>
</dbReference>
<dbReference type="OrthoDB" id="6882680at2"/>
<dbReference type="FunFam" id="3.40.605.10:FF:000004">
    <property type="entry name" value="Aldehyde dehydrogenase"/>
    <property type="match status" value="1"/>
</dbReference>
<dbReference type="InterPro" id="IPR016162">
    <property type="entry name" value="Ald_DH_N"/>
</dbReference>
<evidence type="ECO:0000313" key="6">
    <source>
        <dbReference type="EMBL" id="SDH93372.1"/>
    </source>
</evidence>
<dbReference type="GO" id="GO:0006081">
    <property type="term" value="P:aldehyde metabolic process"/>
    <property type="evidence" value="ECO:0007669"/>
    <property type="project" value="InterPro"/>
</dbReference>
<accession>A0A1G8GG52</accession>
<dbReference type="InterPro" id="IPR012394">
    <property type="entry name" value="Aldehyde_DH_NAD(P)"/>
</dbReference>
<evidence type="ECO:0000313" key="7">
    <source>
        <dbReference type="Proteomes" id="UP000198822"/>
    </source>
</evidence>
<evidence type="ECO:0000259" key="5">
    <source>
        <dbReference type="Pfam" id="PF00171"/>
    </source>
</evidence>
<gene>
    <name evidence="6" type="ORF">SAMN04489720_2917</name>
</gene>
<dbReference type="InterPro" id="IPR015590">
    <property type="entry name" value="Aldehyde_DH_dom"/>
</dbReference>
<sequence>MTPKAPAPAAPPVSPTLAADLREAVTSGRTRSAAWRRAQLDGLTRMLTQNLSLWERALATDLGKSADETHVSEVALVLDEARHARANVGRWMRAKPVVAPLSLQPALAHVRPEPLGVALIIAPWNYPLQLQLAPVVGALAAGDAVVMKPSELAPATAQLLAELAPAYLDERAVRVVTGGADVASALLAQRWDHIFYTGGERVGRIVAHAAAEHLTPTVLELGGACPVWVDRTADLAIAARRIVWAKLLNAGQTCVAPNHVFVDASVRDALVAELRAAIAEQHPEPRTSPDYGRMVSQAHLERVAERLGDGTAIVGGDVDAADRYVAPTLLGDVALDAPAVTEETFGPILPIVPLAGVDAFVALQRERPKPLALYAFGDRSVLDRLERVTTSGAFGRNVAVAHIMVRGLPFGGVGASGHGAYHGRRSFDLFSHAKAVLAKPTHPETLALVFPPITDGKREVIRRLLLRR</sequence>
<keyword evidence="7" id="KW-1185">Reference proteome</keyword>
<keyword evidence="2 3" id="KW-0560">Oxidoreductase</keyword>